<dbReference type="SUPFAM" id="SSF53850">
    <property type="entry name" value="Periplasmic binding protein-like II"/>
    <property type="match status" value="1"/>
</dbReference>
<evidence type="ECO:0000256" key="4">
    <source>
        <dbReference type="ARBA" id="ARBA00022764"/>
    </source>
</evidence>
<organism evidence="5 6">
    <name type="scientific">Halomonas icarae</name>
    <dbReference type="NCBI Taxonomy" id="2691040"/>
    <lineage>
        <taxon>Bacteria</taxon>
        <taxon>Pseudomonadati</taxon>
        <taxon>Pseudomonadota</taxon>
        <taxon>Gammaproteobacteria</taxon>
        <taxon>Oceanospirillales</taxon>
        <taxon>Halomonadaceae</taxon>
        <taxon>Halomonas</taxon>
    </lineage>
</organism>
<dbReference type="InterPro" id="IPR001188">
    <property type="entry name" value="Sperm_putr-bd"/>
</dbReference>
<keyword evidence="6" id="KW-1185">Reference proteome</keyword>
<dbReference type="RefSeq" id="WP_161422499.1">
    <property type="nucleotide sequence ID" value="NZ_JARWMY010000003.1"/>
</dbReference>
<comment type="caution">
    <text evidence="5">The sequence shown here is derived from an EMBL/GenBank/DDBJ whole genome shotgun (WGS) entry which is preliminary data.</text>
</comment>
<evidence type="ECO:0000313" key="5">
    <source>
        <dbReference type="EMBL" id="NAW11798.1"/>
    </source>
</evidence>
<dbReference type="Pfam" id="PF13416">
    <property type="entry name" value="SBP_bac_8"/>
    <property type="match status" value="1"/>
</dbReference>
<dbReference type="GO" id="GO:0015846">
    <property type="term" value="P:polyamine transport"/>
    <property type="evidence" value="ECO:0007669"/>
    <property type="project" value="InterPro"/>
</dbReference>
<keyword evidence="4" id="KW-0574">Periplasm</keyword>
<dbReference type="GO" id="GO:0042597">
    <property type="term" value="C:periplasmic space"/>
    <property type="evidence" value="ECO:0007669"/>
    <property type="project" value="UniProtKB-SubCell"/>
</dbReference>
<dbReference type="EMBL" id="WUTS01000001">
    <property type="protein sequence ID" value="NAW11798.1"/>
    <property type="molecule type" value="Genomic_DNA"/>
</dbReference>
<proteinExistence type="predicted"/>
<sequence length="358" mass="39596">MLIPRHWTPLAGLGLLAVSLVAAAEDGKLRLFNWSDYMDPAIIEDFEAATGLEVVQNYYNSNAELFSKLTAGGDAQYDLIVPSDYFVPRLIEAGLIRPLTVEGKELEGHDNILSEFRGPSYDPEGIYTVPYLWGATGIVYNTETWPSPEPSWGLLYDPEVNDDYPFALLKGDAQFTFGTACAFQGAGFDCVGQEPWVAAARQIIETRNRDNFVGFTDATAAIEQVANGVIHAGVAYNGDLANKRAEDPEIYGKLGFFIPHEGSQRWVDVLAIPSRAPNVEAAQAFIEYLLRPEVAARLANYNFYTTPNEAALELVNDALREPPVMPDSAARERLHFTPSVSGEELELLQELWNEARSR</sequence>
<dbReference type="Gene3D" id="3.40.190.10">
    <property type="entry name" value="Periplasmic binding protein-like II"/>
    <property type="match status" value="2"/>
</dbReference>
<keyword evidence="3" id="KW-0732">Signal</keyword>
<dbReference type="PANTHER" id="PTHR30222:SF17">
    <property type="entry name" value="SPERMIDINE_PUTRESCINE-BINDING PERIPLASMIC PROTEIN"/>
    <property type="match status" value="1"/>
</dbReference>
<comment type="subcellular location">
    <subcellularLocation>
        <location evidence="1">Periplasm</location>
    </subcellularLocation>
</comment>
<dbReference type="GO" id="GO:0019808">
    <property type="term" value="F:polyamine binding"/>
    <property type="evidence" value="ECO:0007669"/>
    <property type="project" value="InterPro"/>
</dbReference>
<reference evidence="5 6" key="1">
    <citation type="submission" date="2019-12" db="EMBL/GenBank/DDBJ databases">
        <title>Draft genome sequencing of Halomonas icarensis D1-1.</title>
        <authorList>
            <person name="Pandiyan K."/>
            <person name="Kushwaha P."/>
            <person name="Gowdham M."/>
            <person name="Chakdar H."/>
            <person name="Singh A."/>
            <person name="Kumar M."/>
            <person name="Saxena A.K."/>
        </authorList>
    </citation>
    <scope>NUCLEOTIDE SEQUENCE [LARGE SCALE GENOMIC DNA]</scope>
    <source>
        <strain evidence="5 6">D1-1</strain>
    </source>
</reference>
<dbReference type="InterPro" id="IPR006059">
    <property type="entry name" value="SBP"/>
</dbReference>
<evidence type="ECO:0000256" key="1">
    <source>
        <dbReference type="ARBA" id="ARBA00004418"/>
    </source>
</evidence>
<evidence type="ECO:0000313" key="6">
    <source>
        <dbReference type="Proteomes" id="UP000448235"/>
    </source>
</evidence>
<dbReference type="AlphaFoldDB" id="A0A7X4VZA2"/>
<evidence type="ECO:0000256" key="3">
    <source>
        <dbReference type="ARBA" id="ARBA00022729"/>
    </source>
</evidence>
<dbReference type="Proteomes" id="UP000448235">
    <property type="component" value="Unassembled WGS sequence"/>
</dbReference>
<dbReference type="CDD" id="cd13590">
    <property type="entry name" value="PBP2_PotD_PotF_like"/>
    <property type="match status" value="1"/>
</dbReference>
<name>A0A7X4VZA2_9GAMM</name>
<accession>A0A7X4VZA2</accession>
<dbReference type="PANTHER" id="PTHR30222">
    <property type="entry name" value="SPERMIDINE/PUTRESCINE-BINDING PERIPLASMIC PROTEIN"/>
    <property type="match status" value="1"/>
</dbReference>
<protein>
    <submittedName>
        <fullName evidence="5">Extracellular solute-binding protein</fullName>
    </submittedName>
</protein>
<evidence type="ECO:0000256" key="2">
    <source>
        <dbReference type="ARBA" id="ARBA00022448"/>
    </source>
</evidence>
<keyword evidence="2" id="KW-0813">Transport</keyword>
<gene>
    <name evidence="5" type="ORF">GRB80_02940</name>
</gene>
<dbReference type="PRINTS" id="PR00909">
    <property type="entry name" value="SPERMDNBNDNG"/>
</dbReference>